<protein>
    <recommendedName>
        <fullName evidence="3">Glycosyltransferase</fullName>
    </recommendedName>
</protein>
<comment type="caution">
    <text evidence="1">The sequence shown here is derived from an EMBL/GenBank/DDBJ whole genome shotgun (WGS) entry which is preliminary data.</text>
</comment>
<accession>A0A432AT47</accession>
<dbReference type="EMBL" id="RXYK01000012">
    <property type="protein sequence ID" value="RTY36802.1"/>
    <property type="molecule type" value="Genomic_DNA"/>
</dbReference>
<proteinExistence type="predicted"/>
<reference evidence="1 2" key="1">
    <citation type="submission" date="2018-12" db="EMBL/GenBank/DDBJ databases">
        <authorList>
            <person name="Lunina O.N."/>
            <person name="Grouzdev D.S."/>
            <person name="Gorlenko V.M."/>
            <person name="Savvichev A.S."/>
        </authorList>
    </citation>
    <scope>NUCLEOTIDE SEQUENCE [LARGE SCALE GENOMIC DNA]</scope>
    <source>
        <strain evidence="1 2">BrKhr-17</strain>
    </source>
</reference>
<dbReference type="RefSeq" id="WP_126384818.1">
    <property type="nucleotide sequence ID" value="NZ_RXYK01000012.1"/>
</dbReference>
<dbReference type="Proteomes" id="UP000279908">
    <property type="component" value="Unassembled WGS sequence"/>
</dbReference>
<sequence>MQSGLPPLLVTSAVRVSAPFVVLNDAERRIELTIHALAQWLAIAPDLTIVLCDGSNFDFSEIVRERFPAANVECLSFSNDARKVALYGKGFGEGEIVNYALEHSHILRDAEVFAKCTSKLWVGNFIEIMRHWNHEFQFELKIRHQLSIRRIVSTAFDSRFYIIKKELYVKHFLEAYRDVRDVRDEEGYYLEHSFHDIVINNGFSIYKGLFPIPPFVEGVSGTRANKYAPEAFTIKKRTKRFLMRWVWYLRERYMTHEKTGETA</sequence>
<evidence type="ECO:0000313" key="1">
    <source>
        <dbReference type="EMBL" id="RTY36802.1"/>
    </source>
</evidence>
<dbReference type="AlphaFoldDB" id="A0A432AT47"/>
<name>A0A432AT47_CHLPH</name>
<evidence type="ECO:0000313" key="2">
    <source>
        <dbReference type="Proteomes" id="UP000279908"/>
    </source>
</evidence>
<evidence type="ECO:0008006" key="3">
    <source>
        <dbReference type="Google" id="ProtNLM"/>
    </source>
</evidence>
<gene>
    <name evidence="1" type="ORF">EKD02_07610</name>
</gene>
<organism evidence="1 2">
    <name type="scientific">Chlorobium phaeovibrioides</name>
    <dbReference type="NCBI Taxonomy" id="1094"/>
    <lineage>
        <taxon>Bacteria</taxon>
        <taxon>Pseudomonadati</taxon>
        <taxon>Chlorobiota</taxon>
        <taxon>Chlorobiia</taxon>
        <taxon>Chlorobiales</taxon>
        <taxon>Chlorobiaceae</taxon>
        <taxon>Chlorobium/Pelodictyon group</taxon>
        <taxon>Chlorobium</taxon>
    </lineage>
</organism>